<dbReference type="GeneID" id="24425110"/>
<proteinExistence type="predicted"/>
<gene>
    <name evidence="1" type="ORF">BMR1_03g02340</name>
</gene>
<evidence type="ECO:0000313" key="1">
    <source>
        <dbReference type="EMBL" id="CTQ41068.1"/>
    </source>
</evidence>
<reference evidence="1 2" key="1">
    <citation type="journal article" date="2012" name="Nucleic Acids Res.">
        <title>Sequencing of the smallest Apicomplexan genome from the human pathogen Babesia microti.</title>
        <authorList>
            <person name="Cornillot E."/>
            <person name="Hadj-Kaddour K."/>
            <person name="Dassouli A."/>
            <person name="Noel B."/>
            <person name="Ranwez V."/>
            <person name="Vacherie B."/>
            <person name="Augagneur Y."/>
            <person name="Bres V."/>
            <person name="Duclos A."/>
            <person name="Randazzo S."/>
            <person name="Carcy B."/>
            <person name="Debierre-Grockiego F."/>
            <person name="Delbecq S."/>
            <person name="Moubri-Menage K."/>
            <person name="Shams-Eldin H."/>
            <person name="Usmani-Brown S."/>
            <person name="Bringaud F."/>
            <person name="Wincker P."/>
            <person name="Vivares C.P."/>
            <person name="Schwarz R.T."/>
            <person name="Schetters T.P."/>
            <person name="Krause P.J."/>
            <person name="Gorenflot A."/>
            <person name="Berry V."/>
            <person name="Barbe V."/>
            <person name="Ben Mamoun C."/>
        </authorList>
    </citation>
    <scope>NUCLEOTIDE SEQUENCE [LARGE SCALE GENOMIC DNA]</scope>
    <source>
        <strain evidence="1 2">RI</strain>
    </source>
</reference>
<dbReference type="RefSeq" id="XP_012649079.1">
    <property type="nucleotide sequence ID" value="XM_012793625.1"/>
</dbReference>
<dbReference type="AlphaFoldDB" id="A0A0K3AR11"/>
<sequence>MVYHEYINITMVSHFDIVITKNPSEVPKIECISFPIIAKMVESSDAKILVSLFAYSLAC</sequence>
<name>A0A0K3AR11_BABMR</name>
<keyword evidence="2" id="KW-1185">Reference proteome</keyword>
<protein>
    <submittedName>
        <fullName evidence="1">Uncharacterized protein</fullName>
    </submittedName>
</protein>
<accession>A0A0K3AR11</accession>
<dbReference type="Proteomes" id="UP000002899">
    <property type="component" value="Chromosome III"/>
</dbReference>
<reference evidence="1 2" key="2">
    <citation type="journal article" date="2013" name="PLoS ONE">
        <title>Whole genome mapping and re-organization of the nuclear and mitochondrial genomes of Babesia microti isolates.</title>
        <authorList>
            <person name="Cornillot E."/>
            <person name="Dassouli A."/>
            <person name="Garg A."/>
            <person name="Pachikara N."/>
            <person name="Randazzo S."/>
            <person name="Depoix D."/>
            <person name="Carcy B."/>
            <person name="Delbecq S."/>
            <person name="Frutos R."/>
            <person name="Silva J.C."/>
            <person name="Sutton R."/>
            <person name="Krause P.J."/>
            <person name="Mamoun C.B."/>
        </authorList>
    </citation>
    <scope>NUCLEOTIDE SEQUENCE [LARGE SCALE GENOMIC DNA]</scope>
    <source>
        <strain evidence="1 2">RI</strain>
    </source>
</reference>
<dbReference type="VEuPathDB" id="PiroplasmaDB:BMR1_03g02340"/>
<evidence type="ECO:0000313" key="2">
    <source>
        <dbReference type="Proteomes" id="UP000002899"/>
    </source>
</evidence>
<organism evidence="1 2">
    <name type="scientific">Babesia microti (strain RI)</name>
    <dbReference type="NCBI Taxonomy" id="1133968"/>
    <lineage>
        <taxon>Eukaryota</taxon>
        <taxon>Sar</taxon>
        <taxon>Alveolata</taxon>
        <taxon>Apicomplexa</taxon>
        <taxon>Aconoidasida</taxon>
        <taxon>Piroplasmida</taxon>
        <taxon>Babesiidae</taxon>
        <taxon>Babesia</taxon>
    </lineage>
</organism>
<dbReference type="EMBL" id="LN871598">
    <property type="protein sequence ID" value="CTQ41068.1"/>
    <property type="molecule type" value="Genomic_DNA"/>
</dbReference>
<reference evidence="1 2" key="3">
    <citation type="journal article" date="2016" name="Sci. Rep.">
        <title>Genome-wide diversity and gene expression profiling of Babesia microti isolates identify polymorphic genes that mediate host-pathogen interactions.</title>
        <authorList>
            <person name="Silva J.C."/>
            <person name="Cornillot E."/>
            <person name="McCracken C."/>
            <person name="Usmani-Brown S."/>
            <person name="Dwivedi A."/>
            <person name="Ifeonu O.O."/>
            <person name="Crabtree J."/>
            <person name="Gotia H.T."/>
            <person name="Virji A.Z."/>
            <person name="Reynes C."/>
            <person name="Colinge J."/>
            <person name="Kumar V."/>
            <person name="Lawres L."/>
            <person name="Pazzi J.E."/>
            <person name="Pablo J.V."/>
            <person name="Hung C."/>
            <person name="Brancato J."/>
            <person name="Kumari P."/>
            <person name="Orvis J."/>
            <person name="Tretina K."/>
            <person name="Chibucos M."/>
            <person name="Ott S."/>
            <person name="Sadzewicz L."/>
            <person name="Sengamalay N."/>
            <person name="Shetty A.C."/>
            <person name="Su Q."/>
            <person name="Tallon L."/>
            <person name="Fraser C.M."/>
            <person name="Frutos R."/>
            <person name="Molina D.M."/>
            <person name="Krause P.J."/>
            <person name="Ben Mamoun C."/>
        </authorList>
    </citation>
    <scope>NUCLEOTIDE SEQUENCE [LARGE SCALE GENOMIC DNA]</scope>
    <source>
        <strain evidence="1 2">RI</strain>
    </source>
</reference>
<dbReference type="KEGG" id="bmic:BMR1_03g02340"/>